<dbReference type="EMBL" id="CAJOAY010001481">
    <property type="protein sequence ID" value="CAF3848473.1"/>
    <property type="molecule type" value="Genomic_DNA"/>
</dbReference>
<dbReference type="GO" id="GO:0003676">
    <property type="term" value="F:nucleic acid binding"/>
    <property type="evidence" value="ECO:0007669"/>
    <property type="project" value="InterPro"/>
</dbReference>
<organism evidence="2 3">
    <name type="scientific">Adineta steineri</name>
    <dbReference type="NCBI Taxonomy" id="433720"/>
    <lineage>
        <taxon>Eukaryota</taxon>
        <taxon>Metazoa</taxon>
        <taxon>Spiralia</taxon>
        <taxon>Gnathifera</taxon>
        <taxon>Rotifera</taxon>
        <taxon>Eurotatoria</taxon>
        <taxon>Bdelloidea</taxon>
        <taxon>Adinetida</taxon>
        <taxon>Adinetidae</taxon>
        <taxon>Adineta</taxon>
    </lineage>
</organism>
<feature type="non-terminal residue" evidence="2">
    <location>
        <position position="1"/>
    </location>
</feature>
<evidence type="ECO:0000313" key="3">
    <source>
        <dbReference type="Proteomes" id="UP000663881"/>
    </source>
</evidence>
<comment type="caution">
    <text evidence="2">The sequence shown here is derived from an EMBL/GenBank/DDBJ whole genome shotgun (WGS) entry which is preliminary data.</text>
</comment>
<dbReference type="Pfam" id="PF03184">
    <property type="entry name" value="DDE_1"/>
    <property type="match status" value="1"/>
</dbReference>
<sequence length="175" mass="20270">LFMTLERSQRLRYFKSINIADLQVTWFANRTAWMNIKLFTDWLLTLNNRMKRNNRQSFSLLDDAPYPLKLVRHIIFPWSITDVTIQNGFRTAAFINSTSTSSSTIDINVADQSNLCSNDSLKQLESLLAYIEIDDHQLTATEYVDIDSSIPTYNERDDDAHVKEVIELAQEDVSK</sequence>
<gene>
    <name evidence="2" type="ORF">OKA104_LOCUS21354</name>
</gene>
<evidence type="ECO:0000259" key="1">
    <source>
        <dbReference type="Pfam" id="PF03184"/>
    </source>
</evidence>
<dbReference type="InterPro" id="IPR004875">
    <property type="entry name" value="DDE_SF_endonuclease_dom"/>
</dbReference>
<proteinExistence type="predicted"/>
<dbReference type="Proteomes" id="UP000663881">
    <property type="component" value="Unassembled WGS sequence"/>
</dbReference>
<protein>
    <recommendedName>
        <fullName evidence="1">DDE-1 domain-containing protein</fullName>
    </recommendedName>
</protein>
<feature type="domain" description="DDE-1" evidence="1">
    <location>
        <begin position="7"/>
        <end position="64"/>
    </location>
</feature>
<accession>A0A819EDP8</accession>
<name>A0A819EDP8_9BILA</name>
<reference evidence="2" key="1">
    <citation type="submission" date="2021-02" db="EMBL/GenBank/DDBJ databases">
        <authorList>
            <person name="Nowell W R."/>
        </authorList>
    </citation>
    <scope>NUCLEOTIDE SEQUENCE</scope>
</reference>
<dbReference type="AlphaFoldDB" id="A0A819EDP8"/>
<evidence type="ECO:0000313" key="2">
    <source>
        <dbReference type="EMBL" id="CAF3848473.1"/>
    </source>
</evidence>